<accession>A0ABN9H689</accession>
<comment type="caution">
    <text evidence="1">The sequence shown here is derived from an EMBL/GenBank/DDBJ whole genome shotgun (WGS) entry which is preliminary data.</text>
</comment>
<name>A0ABN9H689_9NEOB</name>
<protein>
    <submittedName>
        <fullName evidence="1">Uncharacterized protein</fullName>
    </submittedName>
</protein>
<sequence>THKALLNYERHSIRTVHGTSQLPHSFIGTTICSRGLSGTLAVGLDLSTAPTQLYRNNISLTGTQLDFGCRAWLQHSSHTAF</sequence>
<keyword evidence="2" id="KW-1185">Reference proteome</keyword>
<gene>
    <name evidence="1" type="ORF">SPARVUS_LOCUS15198583</name>
</gene>
<evidence type="ECO:0000313" key="1">
    <source>
        <dbReference type="EMBL" id="CAI9615273.1"/>
    </source>
</evidence>
<dbReference type="Proteomes" id="UP001162483">
    <property type="component" value="Unassembled WGS sequence"/>
</dbReference>
<dbReference type="EMBL" id="CATNWA010019840">
    <property type="protein sequence ID" value="CAI9615273.1"/>
    <property type="molecule type" value="Genomic_DNA"/>
</dbReference>
<feature type="non-terminal residue" evidence="1">
    <location>
        <position position="1"/>
    </location>
</feature>
<reference evidence="1" key="1">
    <citation type="submission" date="2023-05" db="EMBL/GenBank/DDBJ databases">
        <authorList>
            <person name="Stuckert A."/>
        </authorList>
    </citation>
    <scope>NUCLEOTIDE SEQUENCE</scope>
</reference>
<evidence type="ECO:0000313" key="2">
    <source>
        <dbReference type="Proteomes" id="UP001162483"/>
    </source>
</evidence>
<proteinExistence type="predicted"/>
<organism evidence="1 2">
    <name type="scientific">Staurois parvus</name>
    <dbReference type="NCBI Taxonomy" id="386267"/>
    <lineage>
        <taxon>Eukaryota</taxon>
        <taxon>Metazoa</taxon>
        <taxon>Chordata</taxon>
        <taxon>Craniata</taxon>
        <taxon>Vertebrata</taxon>
        <taxon>Euteleostomi</taxon>
        <taxon>Amphibia</taxon>
        <taxon>Batrachia</taxon>
        <taxon>Anura</taxon>
        <taxon>Neobatrachia</taxon>
        <taxon>Ranoidea</taxon>
        <taxon>Ranidae</taxon>
        <taxon>Staurois</taxon>
    </lineage>
</organism>